<gene>
    <name evidence="1" type="ORF">KIW84_073985</name>
</gene>
<dbReference type="InterPro" id="IPR043128">
    <property type="entry name" value="Rev_trsase/Diguanyl_cyclase"/>
</dbReference>
<dbReference type="InterPro" id="IPR043502">
    <property type="entry name" value="DNA/RNA_pol_sf"/>
</dbReference>
<organism evidence="1 2">
    <name type="scientific">Pisum sativum</name>
    <name type="common">Garden pea</name>
    <name type="synonym">Lathyrus oleraceus</name>
    <dbReference type="NCBI Taxonomy" id="3888"/>
    <lineage>
        <taxon>Eukaryota</taxon>
        <taxon>Viridiplantae</taxon>
        <taxon>Streptophyta</taxon>
        <taxon>Embryophyta</taxon>
        <taxon>Tracheophyta</taxon>
        <taxon>Spermatophyta</taxon>
        <taxon>Magnoliopsida</taxon>
        <taxon>eudicotyledons</taxon>
        <taxon>Gunneridae</taxon>
        <taxon>Pentapetalae</taxon>
        <taxon>rosids</taxon>
        <taxon>fabids</taxon>
        <taxon>Fabales</taxon>
        <taxon>Fabaceae</taxon>
        <taxon>Papilionoideae</taxon>
        <taxon>50 kb inversion clade</taxon>
        <taxon>NPAAA clade</taxon>
        <taxon>Hologalegina</taxon>
        <taxon>IRL clade</taxon>
        <taxon>Fabeae</taxon>
        <taxon>Lathyrus</taxon>
    </lineage>
</organism>
<comment type="caution">
    <text evidence="1">The sequence shown here is derived from an EMBL/GenBank/DDBJ whole genome shotgun (WGS) entry which is preliminary data.</text>
</comment>
<dbReference type="InterPro" id="IPR053134">
    <property type="entry name" value="RNA-dir_DNA_polymerase"/>
</dbReference>
<protein>
    <submittedName>
        <fullName evidence="1">Uncharacterized protein</fullName>
    </submittedName>
</protein>
<dbReference type="AlphaFoldDB" id="A0A9D4ZY16"/>
<accession>A0A9D4ZY16</accession>
<dbReference type="Gramene" id="Psat07G0398500-T1">
    <property type="protein sequence ID" value="KAI5388104.1"/>
    <property type="gene ID" value="KIW84_073985"/>
</dbReference>
<evidence type="ECO:0000313" key="1">
    <source>
        <dbReference type="EMBL" id="KAI5388104.1"/>
    </source>
</evidence>
<dbReference type="SUPFAM" id="SSF56672">
    <property type="entry name" value="DNA/RNA polymerases"/>
    <property type="match status" value="1"/>
</dbReference>
<keyword evidence="2" id="KW-1185">Reference proteome</keyword>
<dbReference type="Gene3D" id="3.30.70.270">
    <property type="match status" value="1"/>
</dbReference>
<dbReference type="PANTHER" id="PTHR24559">
    <property type="entry name" value="TRANSPOSON TY3-I GAG-POL POLYPROTEIN"/>
    <property type="match status" value="1"/>
</dbReference>
<dbReference type="EMBL" id="JAMSHJ010000007">
    <property type="protein sequence ID" value="KAI5388104.1"/>
    <property type="molecule type" value="Genomic_DNA"/>
</dbReference>
<proteinExistence type="predicted"/>
<reference evidence="1 2" key="1">
    <citation type="journal article" date="2022" name="Nat. Genet.">
        <title>Improved pea reference genome and pan-genome highlight genomic features and evolutionary characteristics.</title>
        <authorList>
            <person name="Yang T."/>
            <person name="Liu R."/>
            <person name="Luo Y."/>
            <person name="Hu S."/>
            <person name="Wang D."/>
            <person name="Wang C."/>
            <person name="Pandey M.K."/>
            <person name="Ge S."/>
            <person name="Xu Q."/>
            <person name="Li N."/>
            <person name="Li G."/>
            <person name="Huang Y."/>
            <person name="Saxena R.K."/>
            <person name="Ji Y."/>
            <person name="Li M."/>
            <person name="Yan X."/>
            <person name="He Y."/>
            <person name="Liu Y."/>
            <person name="Wang X."/>
            <person name="Xiang C."/>
            <person name="Varshney R.K."/>
            <person name="Ding H."/>
            <person name="Gao S."/>
            <person name="Zong X."/>
        </authorList>
    </citation>
    <scope>NUCLEOTIDE SEQUENCE [LARGE SCALE GENOMIC DNA]</scope>
    <source>
        <strain evidence="1 2">cv. Zhongwan 6</strain>
    </source>
</reference>
<dbReference type="PANTHER" id="PTHR24559:SF433">
    <property type="entry name" value="RNA-DIRECTED DNA POLYMERASE (REVERSE TRANSCRIPTASE), RIBONUCLEASE H-LIKE PROTEIN"/>
    <property type="match status" value="1"/>
</dbReference>
<dbReference type="Proteomes" id="UP001058974">
    <property type="component" value="Chromosome 7"/>
</dbReference>
<name>A0A9D4ZY16_PEA</name>
<evidence type="ECO:0000313" key="2">
    <source>
        <dbReference type="Proteomes" id="UP001058974"/>
    </source>
</evidence>
<sequence length="145" mass="16492">MVALLREHVDTFAWSYQDMPGSDTDIAVHKLPLIEDCPPVKQKPMPEKDEKVRMCVDYRGVNRSSLKEEFPVLHIDALMIWSKQCSSHQRAPSCYKVIPFSLKKAGATYQRSMVALFHDMIYHESECYVDDMTAEGASGRPGQVV</sequence>